<dbReference type="GO" id="GO:0036431">
    <property type="term" value="F:dCMP kinase activity"/>
    <property type="evidence" value="ECO:0007669"/>
    <property type="project" value="RHEA"/>
</dbReference>
<dbReference type="Proteomes" id="UP000283509">
    <property type="component" value="Unassembled WGS sequence"/>
</dbReference>
<organism evidence="10 11">
    <name type="scientific">Penaeus vannamei</name>
    <name type="common">Whiteleg shrimp</name>
    <name type="synonym">Litopenaeus vannamei</name>
    <dbReference type="NCBI Taxonomy" id="6689"/>
    <lineage>
        <taxon>Eukaryota</taxon>
        <taxon>Metazoa</taxon>
        <taxon>Ecdysozoa</taxon>
        <taxon>Arthropoda</taxon>
        <taxon>Crustacea</taxon>
        <taxon>Multicrustacea</taxon>
        <taxon>Malacostraca</taxon>
        <taxon>Eumalacostraca</taxon>
        <taxon>Eucarida</taxon>
        <taxon>Decapoda</taxon>
        <taxon>Dendrobranchiata</taxon>
        <taxon>Penaeoidea</taxon>
        <taxon>Penaeidae</taxon>
        <taxon>Penaeus</taxon>
    </lineage>
</organism>
<comment type="catalytic activity">
    <reaction evidence="9">
        <text>dCMP + ATP = dCDP + ADP</text>
        <dbReference type="Rhea" id="RHEA:25094"/>
        <dbReference type="ChEBI" id="CHEBI:30616"/>
        <dbReference type="ChEBI" id="CHEBI:57566"/>
        <dbReference type="ChEBI" id="CHEBI:58593"/>
        <dbReference type="ChEBI" id="CHEBI:456216"/>
        <dbReference type="EC" id="2.7.4.14"/>
    </reaction>
</comment>
<evidence type="ECO:0000256" key="3">
    <source>
        <dbReference type="ARBA" id="ARBA00022741"/>
    </source>
</evidence>
<keyword evidence="2 9" id="KW-0808">Transferase</keyword>
<dbReference type="OrthoDB" id="442176at2759"/>
<comment type="catalytic activity">
    <reaction evidence="9">
        <text>CMP + ATP = CDP + ADP</text>
        <dbReference type="Rhea" id="RHEA:11600"/>
        <dbReference type="ChEBI" id="CHEBI:30616"/>
        <dbReference type="ChEBI" id="CHEBI:58069"/>
        <dbReference type="ChEBI" id="CHEBI:60377"/>
        <dbReference type="ChEBI" id="CHEBI:456216"/>
        <dbReference type="EC" id="2.7.4.14"/>
    </reaction>
</comment>
<keyword evidence="3 9" id="KW-0547">Nucleotide-binding</keyword>
<dbReference type="InterPro" id="IPR027417">
    <property type="entry name" value="P-loop_NTPase"/>
</dbReference>
<evidence type="ECO:0000256" key="5">
    <source>
        <dbReference type="ARBA" id="ARBA00022840"/>
    </source>
</evidence>
<dbReference type="GO" id="GO:0005524">
    <property type="term" value="F:ATP binding"/>
    <property type="evidence" value="ECO:0007669"/>
    <property type="project" value="UniProtKB-KW"/>
</dbReference>
<feature type="binding site" evidence="9">
    <location>
        <begin position="122"/>
        <end position="124"/>
    </location>
    <ligand>
        <name>a ribonucleoside 5'-phosphate</name>
        <dbReference type="ChEBI" id="CHEBI:58043"/>
    </ligand>
</feature>
<dbReference type="PROSITE" id="PS00113">
    <property type="entry name" value="ADENYLATE_KINASE"/>
    <property type="match status" value="1"/>
</dbReference>
<dbReference type="PRINTS" id="PR00094">
    <property type="entry name" value="ADENYLTKNASE"/>
</dbReference>
<comment type="function">
    <text evidence="9">Catalyzes the phosphorylation of pyrimidine nucleoside monophosphates at the expense of ATP. Plays an important role in de novo pyrimidine nucleotide biosynthesis. Has preference for UMP and CMP as phosphate acceptors.</text>
</comment>
<feature type="binding site" evidence="9">
    <location>
        <position position="208"/>
    </location>
    <ligand>
        <name>a ribonucleoside 5'-phosphate</name>
        <dbReference type="ChEBI" id="CHEBI:58043"/>
    </ligand>
</feature>
<dbReference type="AlphaFoldDB" id="A0A423TU49"/>
<dbReference type="GO" id="GO:0006207">
    <property type="term" value="P:'de novo' pyrimidine nucleobase biosynthetic process"/>
    <property type="evidence" value="ECO:0007669"/>
    <property type="project" value="InterPro"/>
</dbReference>
<feature type="binding site" evidence="9">
    <location>
        <position position="197"/>
    </location>
    <ligand>
        <name>a ribonucleoside 5'-phosphate</name>
        <dbReference type="ChEBI" id="CHEBI:58043"/>
    </ligand>
</feature>
<dbReference type="Pfam" id="PF00406">
    <property type="entry name" value="ADK"/>
    <property type="match status" value="1"/>
</dbReference>
<comment type="catalytic activity">
    <reaction evidence="8 9">
        <text>UMP + ATP = UDP + ADP</text>
        <dbReference type="Rhea" id="RHEA:24400"/>
        <dbReference type="ChEBI" id="CHEBI:30616"/>
        <dbReference type="ChEBI" id="CHEBI:57865"/>
        <dbReference type="ChEBI" id="CHEBI:58223"/>
        <dbReference type="ChEBI" id="CHEBI:456216"/>
        <dbReference type="EC" id="2.7.4.14"/>
    </reaction>
</comment>
<dbReference type="CDD" id="cd01428">
    <property type="entry name" value="ADK"/>
    <property type="match status" value="1"/>
</dbReference>
<name>A0A423TU49_PENVA</name>
<feature type="binding site" evidence="9">
    <location>
        <position position="236"/>
    </location>
    <ligand>
        <name>ATP</name>
        <dbReference type="ChEBI" id="CHEBI:30616"/>
    </ligand>
</feature>
<dbReference type="InterPro" id="IPR006266">
    <property type="entry name" value="UMP_CMP_kinase"/>
</dbReference>
<dbReference type="HAMAP" id="MF_00235">
    <property type="entry name" value="Adenylate_kinase_Adk"/>
    <property type="match status" value="1"/>
</dbReference>
<keyword evidence="11" id="KW-1185">Reference proteome</keyword>
<dbReference type="InterPro" id="IPR000850">
    <property type="entry name" value="Adenylat/UMP-CMP_kin"/>
</dbReference>
<dbReference type="NCBIfam" id="TIGR01359">
    <property type="entry name" value="UMP_CMP_kin_fam"/>
    <property type="match status" value="1"/>
</dbReference>
<feature type="binding site" evidence="9">
    <location>
        <begin position="74"/>
        <end position="79"/>
    </location>
    <ligand>
        <name>ATP</name>
        <dbReference type="ChEBI" id="CHEBI:30616"/>
    </ligand>
</feature>
<keyword evidence="4 9" id="KW-0418">Kinase</keyword>
<proteinExistence type="inferred from homology"/>
<dbReference type="GO" id="GO:0006221">
    <property type="term" value="P:pyrimidine nucleotide biosynthetic process"/>
    <property type="evidence" value="ECO:0007669"/>
    <property type="project" value="UniProtKB-UniRule"/>
</dbReference>
<comment type="domain">
    <text evidence="9">Consists of three domains, a large central CORE domain and two small peripheral domains, NMPbind and LID, which undergo movements during catalysis. The LID domain closes over the site of phosphoryl transfer upon ATP binding. Assembling and dissambling the active center during each catalytic cycle provides an effective means to prevent ATP hydrolysis.</text>
</comment>
<evidence type="ECO:0000256" key="2">
    <source>
        <dbReference type="ARBA" id="ARBA00022679"/>
    </source>
</evidence>
<keyword evidence="7 9" id="KW-0539">Nucleus</keyword>
<dbReference type="EMBL" id="QCYY01001176">
    <property type="protein sequence ID" value="ROT79921.1"/>
    <property type="molecule type" value="Genomic_DNA"/>
</dbReference>
<evidence type="ECO:0000313" key="11">
    <source>
        <dbReference type="Proteomes" id="UP000283509"/>
    </source>
</evidence>
<feature type="binding site" evidence="9">
    <location>
        <position position="190"/>
    </location>
    <ligand>
        <name>ATP</name>
        <dbReference type="ChEBI" id="CHEBI:30616"/>
    </ligand>
</feature>
<dbReference type="STRING" id="6689.A0A423TU49"/>
<feature type="binding site" evidence="9">
    <location>
        <position position="100"/>
    </location>
    <ligand>
        <name>a ribonucleoside 5'-phosphate</name>
        <dbReference type="ChEBI" id="CHEBI:58043"/>
    </ligand>
</feature>
<feature type="region of interest" description="NMPbind" evidence="9">
    <location>
        <begin position="94"/>
        <end position="124"/>
    </location>
</feature>
<sequence>MQSMCKRETEPHLVGNPVYTWRNILLGLSEVHCLSRQTTSETTGCMFLNRILRGVQSLIMASKYNIVFVLGGPGAGKGTQCSKIVDKFGFIHLSAGDLLREERAKPGSEYGELIENHIKNGTIVPVEITCSLLERAMKDSGKMDFLIDGFPRNQNNLEGWNKEMGEKVNLKFVLFFNCPLEVCTQRCLDRGAAGSGRSDDNLESLKKRFDTYMNATMPIIEHYEEQDLVRKIDATRSPDEVFEDVEKLFS</sequence>
<comment type="subunit">
    <text evidence="9">Monomer.</text>
</comment>
<evidence type="ECO:0000256" key="9">
    <source>
        <dbReference type="HAMAP-Rule" id="MF_03172"/>
    </source>
</evidence>
<evidence type="ECO:0000256" key="4">
    <source>
        <dbReference type="ARBA" id="ARBA00022777"/>
    </source>
</evidence>
<feature type="binding site" evidence="9">
    <location>
        <begin position="149"/>
        <end position="152"/>
    </location>
    <ligand>
        <name>a ribonucleoside 5'-phosphate</name>
        <dbReference type="ChEBI" id="CHEBI:58043"/>
    </ligand>
</feature>
<keyword evidence="5 9" id="KW-0067">ATP-binding</keyword>
<dbReference type="InterPro" id="IPR033690">
    <property type="entry name" value="Adenylat_kinase_CS"/>
</dbReference>
<keyword evidence="1 9" id="KW-0963">Cytoplasm</keyword>
<dbReference type="HAMAP" id="MF_03172">
    <property type="entry name" value="Adenylate_kinase_UMP_CMP_kin"/>
    <property type="match status" value="1"/>
</dbReference>
<dbReference type="GO" id="GO:0005737">
    <property type="term" value="C:cytoplasm"/>
    <property type="evidence" value="ECO:0007669"/>
    <property type="project" value="UniProtKB-SubCell"/>
</dbReference>
<evidence type="ECO:0000256" key="1">
    <source>
        <dbReference type="ARBA" id="ARBA00022490"/>
    </source>
</evidence>
<reference evidence="10 11" key="2">
    <citation type="submission" date="2019-01" db="EMBL/GenBank/DDBJ databases">
        <title>The decoding of complex shrimp genome reveals the adaptation for benthos swimmer, frequently molting mechanism and breeding impact on genome.</title>
        <authorList>
            <person name="Sun Y."/>
            <person name="Gao Y."/>
            <person name="Yu Y."/>
        </authorList>
    </citation>
    <scope>NUCLEOTIDE SEQUENCE [LARGE SCALE GENOMIC DNA]</scope>
    <source>
        <tissue evidence="10">Muscle</tissue>
    </source>
</reference>
<reference evidence="10 11" key="1">
    <citation type="submission" date="2018-04" db="EMBL/GenBank/DDBJ databases">
        <authorList>
            <person name="Zhang X."/>
            <person name="Yuan J."/>
            <person name="Li F."/>
            <person name="Xiang J."/>
        </authorList>
    </citation>
    <scope>NUCLEOTIDE SEQUENCE [LARGE SCALE GENOMIC DNA]</scope>
    <source>
        <tissue evidence="10">Muscle</tissue>
    </source>
</reference>
<comment type="caution">
    <text evidence="10">The sequence shown here is derived from an EMBL/GenBank/DDBJ whole genome shotgun (WGS) entry which is preliminary data.</text>
</comment>
<accession>A0A423TU49</accession>
<comment type="cofactor">
    <cofactor evidence="9">
        <name>Mg(2+)</name>
        <dbReference type="ChEBI" id="CHEBI:18420"/>
    </cofactor>
    <text evidence="9">Binds 1 Mg(2+) ion per monomer.</text>
</comment>
<feature type="binding site" evidence="9">
    <location>
        <position position="156"/>
    </location>
    <ligand>
        <name>CMP</name>
        <dbReference type="ChEBI" id="CHEBI:60377"/>
    </ligand>
</feature>
<dbReference type="GO" id="GO:0033862">
    <property type="term" value="F:UMP kinase activity"/>
    <property type="evidence" value="ECO:0007669"/>
    <property type="project" value="RHEA"/>
</dbReference>
<keyword evidence="6 9" id="KW-0665">Pyrimidine biosynthesis</keyword>
<dbReference type="PANTHER" id="PTHR23359">
    <property type="entry name" value="NUCLEOTIDE KINASE"/>
    <property type="match status" value="1"/>
</dbReference>
<dbReference type="GO" id="GO:0036430">
    <property type="term" value="F:CMP kinase activity"/>
    <property type="evidence" value="ECO:0007669"/>
    <property type="project" value="RHEA"/>
</dbReference>
<evidence type="ECO:0000256" key="6">
    <source>
        <dbReference type="ARBA" id="ARBA00022975"/>
    </source>
</evidence>
<comment type="caution">
    <text evidence="9">Lacks conserved residue(s) required for the propagation of feature annotation.</text>
</comment>
<protein>
    <recommendedName>
        <fullName evidence="9">UMP-CMP kinase</fullName>
        <ecNumber evidence="9">2.7.4.14</ecNumber>
    </recommendedName>
    <alternativeName>
        <fullName evidence="9">Deoxycytidylate kinase</fullName>
        <shortName evidence="9">CK</shortName>
        <shortName evidence="9">dCMP kinase</shortName>
    </alternativeName>
    <alternativeName>
        <fullName evidence="9">Uridine monophosphate/cytidine monophosphate kinase</fullName>
        <shortName evidence="9">UMP/CMP kinase</shortName>
        <shortName evidence="9">UMP/CMPK</shortName>
    </alternativeName>
</protein>
<dbReference type="FunFam" id="3.40.50.300:FF:000315">
    <property type="entry name" value="Adenylate kinase 1"/>
    <property type="match status" value="1"/>
</dbReference>
<evidence type="ECO:0000256" key="7">
    <source>
        <dbReference type="ARBA" id="ARBA00023242"/>
    </source>
</evidence>
<dbReference type="GO" id="GO:0005634">
    <property type="term" value="C:nucleus"/>
    <property type="evidence" value="ECO:0007669"/>
    <property type="project" value="UniProtKB-SubCell"/>
</dbReference>
<gene>
    <name evidence="10" type="ORF">C7M84_001361</name>
</gene>
<evidence type="ECO:0000256" key="8">
    <source>
        <dbReference type="ARBA" id="ARBA00048116"/>
    </source>
</evidence>
<comment type="similarity">
    <text evidence="9">Belongs to the adenylate kinase family. UMP-CMP kinase subfamily.</text>
</comment>
<dbReference type="SUPFAM" id="SSF52540">
    <property type="entry name" value="P-loop containing nucleoside triphosphate hydrolases"/>
    <property type="match status" value="1"/>
</dbReference>
<dbReference type="Gene3D" id="3.40.50.300">
    <property type="entry name" value="P-loop containing nucleotide triphosphate hydrolases"/>
    <property type="match status" value="1"/>
</dbReference>
<comment type="subcellular location">
    <subcellularLocation>
        <location evidence="9">Cytoplasm</location>
    </subcellularLocation>
    <subcellularLocation>
        <location evidence="9">Nucleus</location>
    </subcellularLocation>
</comment>
<dbReference type="EC" id="2.7.4.14" evidence="9"/>
<evidence type="ECO:0000313" key="10">
    <source>
        <dbReference type="EMBL" id="ROT79921.1"/>
    </source>
</evidence>